<accession>A0AAD8Q9E4</accession>
<dbReference type="RefSeq" id="XP_060419108.1">
    <property type="nucleotide sequence ID" value="XM_060552179.1"/>
</dbReference>
<keyword evidence="2" id="KW-1185">Reference proteome</keyword>
<organism evidence="1 2">
    <name type="scientific">Colletotrichum navitas</name>
    <dbReference type="NCBI Taxonomy" id="681940"/>
    <lineage>
        <taxon>Eukaryota</taxon>
        <taxon>Fungi</taxon>
        <taxon>Dikarya</taxon>
        <taxon>Ascomycota</taxon>
        <taxon>Pezizomycotina</taxon>
        <taxon>Sordariomycetes</taxon>
        <taxon>Hypocreomycetidae</taxon>
        <taxon>Glomerellales</taxon>
        <taxon>Glomerellaceae</taxon>
        <taxon>Colletotrichum</taxon>
        <taxon>Colletotrichum graminicola species complex</taxon>
    </lineage>
</organism>
<comment type="caution">
    <text evidence="1">The sequence shown here is derived from an EMBL/GenBank/DDBJ whole genome shotgun (WGS) entry which is preliminary data.</text>
</comment>
<sequence length="539" mass="62746">MSTFCTTFIQEQPRSTKIPGQSLIGNSDSFEVDEEKQNIIKRRKPSYAHSTVANAVDMPYSNSFLPTFRFGFGANSSFQFSVLTPTWLSGTLYSIVAQRSIQGWQLNLRAYELTEDFPGELYVCVERDDYLGFFRCLDENKITLHIRDRDGMSLLQFCVIFQAFTTTKLLLERGLGSYVSEPVSTRTSMPLLLSDLPVLNVPGSRPRDLQFLELFADHGLDDVLDHADKIGVLLGQGASYPAFRAFLNRNDFGYALLPIRTRLWGLRGLAESGSYWSPDEIKQIIPETEELTDEIIKLSVEEEHSLLHSFTLLFSRKLKIWVNRPDGEQRLEEKKQWSKLIDSCIRQDSISLYRLEPTWFYDYGFIESSPLFSFLWSFLDSGIYSRPKLFGQQNARRLATGLGSVFTAWIAMLADCGVDLLSYGRQERQLCDEGSTWYRRRCVRWVCLSGIVRLSLLGFTYGSRPEQWKLWWTWEYEDYAGEFWDLIENQDFKMPGGWVDEPWDHDDFRREERRRGDMWLENESTLLIWSEYRKIRPPV</sequence>
<dbReference type="GeneID" id="85436419"/>
<dbReference type="EMBL" id="JAHLJV010000005">
    <property type="protein sequence ID" value="KAK1598403.1"/>
    <property type="molecule type" value="Genomic_DNA"/>
</dbReference>
<name>A0AAD8Q9E4_9PEZI</name>
<proteinExistence type="predicted"/>
<dbReference type="Proteomes" id="UP001230504">
    <property type="component" value="Unassembled WGS sequence"/>
</dbReference>
<dbReference type="AlphaFoldDB" id="A0AAD8Q9E4"/>
<evidence type="ECO:0000313" key="1">
    <source>
        <dbReference type="EMBL" id="KAK1598403.1"/>
    </source>
</evidence>
<gene>
    <name evidence="1" type="ORF">LY79DRAFT_287829</name>
</gene>
<evidence type="ECO:0000313" key="2">
    <source>
        <dbReference type="Proteomes" id="UP001230504"/>
    </source>
</evidence>
<reference evidence="1" key="1">
    <citation type="submission" date="2021-06" db="EMBL/GenBank/DDBJ databases">
        <title>Comparative genomics, transcriptomics and evolutionary studies reveal genomic signatures of adaptation to plant cell wall in hemibiotrophic fungi.</title>
        <authorList>
            <consortium name="DOE Joint Genome Institute"/>
            <person name="Baroncelli R."/>
            <person name="Diaz J.F."/>
            <person name="Benocci T."/>
            <person name="Peng M."/>
            <person name="Battaglia E."/>
            <person name="Haridas S."/>
            <person name="Andreopoulos W."/>
            <person name="Labutti K."/>
            <person name="Pangilinan J."/>
            <person name="Floch G.L."/>
            <person name="Makela M.R."/>
            <person name="Henrissat B."/>
            <person name="Grigoriev I.V."/>
            <person name="Crouch J.A."/>
            <person name="De Vries R.P."/>
            <person name="Sukno S.A."/>
            <person name="Thon M.R."/>
        </authorList>
    </citation>
    <scope>NUCLEOTIDE SEQUENCE</scope>
    <source>
        <strain evidence="1">CBS 125086</strain>
    </source>
</reference>
<protein>
    <submittedName>
        <fullName evidence="1">Uncharacterized protein</fullName>
    </submittedName>
</protein>